<proteinExistence type="predicted"/>
<feature type="transmembrane region" description="Helical" evidence="1">
    <location>
        <begin position="25"/>
        <end position="41"/>
    </location>
</feature>
<feature type="non-terminal residue" evidence="2">
    <location>
        <position position="55"/>
    </location>
</feature>
<dbReference type="EMBL" id="KK118699">
    <property type="protein sequence ID" value="KFM73634.1"/>
    <property type="molecule type" value="Genomic_DNA"/>
</dbReference>
<keyword evidence="1" id="KW-1133">Transmembrane helix</keyword>
<evidence type="ECO:0000313" key="2">
    <source>
        <dbReference type="EMBL" id="KFM73634.1"/>
    </source>
</evidence>
<dbReference type="OrthoDB" id="10478661at2759"/>
<keyword evidence="1" id="KW-0472">Membrane</keyword>
<keyword evidence="3" id="KW-1185">Reference proteome</keyword>
<protein>
    <submittedName>
        <fullName evidence="2">Organic cation transporter protein</fullName>
    </submittedName>
</protein>
<keyword evidence="1" id="KW-0812">Transmembrane</keyword>
<reference evidence="2 3" key="1">
    <citation type="submission" date="2013-11" db="EMBL/GenBank/DDBJ databases">
        <title>Genome sequencing of Stegodyphus mimosarum.</title>
        <authorList>
            <person name="Bechsgaard J."/>
        </authorList>
    </citation>
    <scope>NUCLEOTIDE SEQUENCE [LARGE SCALE GENOMIC DNA]</scope>
</reference>
<dbReference type="STRING" id="407821.A0A087U8E5"/>
<dbReference type="AlphaFoldDB" id="A0A087U8E5"/>
<name>A0A087U8E5_STEMI</name>
<dbReference type="Proteomes" id="UP000054359">
    <property type="component" value="Unassembled WGS sequence"/>
</dbReference>
<organism evidence="2 3">
    <name type="scientific">Stegodyphus mimosarum</name>
    <name type="common">African social velvet spider</name>
    <dbReference type="NCBI Taxonomy" id="407821"/>
    <lineage>
        <taxon>Eukaryota</taxon>
        <taxon>Metazoa</taxon>
        <taxon>Ecdysozoa</taxon>
        <taxon>Arthropoda</taxon>
        <taxon>Chelicerata</taxon>
        <taxon>Arachnida</taxon>
        <taxon>Araneae</taxon>
        <taxon>Araneomorphae</taxon>
        <taxon>Entelegynae</taxon>
        <taxon>Eresoidea</taxon>
        <taxon>Eresidae</taxon>
        <taxon>Stegodyphus</taxon>
    </lineage>
</organism>
<evidence type="ECO:0000256" key="1">
    <source>
        <dbReference type="SAM" id="Phobius"/>
    </source>
</evidence>
<sequence>MKLEEKGNENVFDLLKTSALRRTTFNIYFCWFIISYIYYALSWNTNDLGGDPYIT</sequence>
<accession>A0A087U8E5</accession>
<gene>
    <name evidence="2" type="ORF">X975_22665</name>
</gene>
<evidence type="ECO:0000313" key="3">
    <source>
        <dbReference type="Proteomes" id="UP000054359"/>
    </source>
</evidence>